<keyword evidence="3" id="KW-1185">Reference proteome</keyword>
<evidence type="ECO:0000313" key="2">
    <source>
        <dbReference type="EMBL" id="ALI24308.1"/>
    </source>
</evidence>
<gene>
    <name evidence="2" type="ORF">XA26_04470</name>
</gene>
<sequence length="38" mass="4258">MLTSQAHDLVLIDTPPTVGRRLVGDPHRSDHRRAGRLL</sequence>
<organism evidence="2 3">
    <name type="scientific">Mycolicibacterium fortuitum</name>
    <name type="common">Mycobacterium fortuitum</name>
    <dbReference type="NCBI Taxonomy" id="1766"/>
    <lineage>
        <taxon>Bacteria</taxon>
        <taxon>Bacillati</taxon>
        <taxon>Actinomycetota</taxon>
        <taxon>Actinomycetes</taxon>
        <taxon>Mycobacteriales</taxon>
        <taxon>Mycobacteriaceae</taxon>
        <taxon>Mycolicibacterium</taxon>
    </lineage>
</organism>
<dbReference type="Proteomes" id="UP000057134">
    <property type="component" value="Chromosome"/>
</dbReference>
<accession>A0A0N9Y496</accession>
<reference evidence="2 3" key="1">
    <citation type="journal article" date="2015" name="MBio">
        <title>Enzymatic Degradation of Phenazines Can Generate Energy and Protect Sensitive Organisms from Toxicity.</title>
        <authorList>
            <person name="Costa K.C."/>
            <person name="Bergkessel M."/>
            <person name="Saunders S."/>
            <person name="Korlach J."/>
            <person name="Newman D.K."/>
        </authorList>
    </citation>
    <scope>NUCLEOTIDE SEQUENCE [LARGE SCALE GENOMIC DNA]</scope>
    <source>
        <strain evidence="2 3">CT6</strain>
    </source>
</reference>
<feature type="region of interest" description="Disordered" evidence="1">
    <location>
        <begin position="16"/>
        <end position="38"/>
    </location>
</feature>
<proteinExistence type="predicted"/>
<evidence type="ECO:0000256" key="1">
    <source>
        <dbReference type="SAM" id="MobiDB-lite"/>
    </source>
</evidence>
<dbReference type="KEGG" id="mft:XA26_04470"/>
<name>A0A0N9Y496_MYCFO</name>
<evidence type="ECO:0000313" key="3">
    <source>
        <dbReference type="Proteomes" id="UP000057134"/>
    </source>
</evidence>
<dbReference type="EMBL" id="CP011269">
    <property type="protein sequence ID" value="ALI24308.1"/>
    <property type="molecule type" value="Genomic_DNA"/>
</dbReference>
<dbReference type="AlphaFoldDB" id="A0A0N9Y496"/>
<protein>
    <submittedName>
        <fullName evidence="2">Uncharacterized protein</fullName>
    </submittedName>
</protein>
<feature type="compositionally biased region" description="Basic residues" evidence="1">
    <location>
        <begin position="29"/>
        <end position="38"/>
    </location>
</feature>